<reference evidence="3 4" key="1">
    <citation type="submission" date="2012-02" db="EMBL/GenBank/DDBJ databases">
        <title>The Genome Sequence of Bacteroides finegoldii CL09T03C10.</title>
        <authorList>
            <consortium name="The Broad Institute Genome Sequencing Platform"/>
            <person name="Earl A."/>
            <person name="Ward D."/>
            <person name="Feldgarden M."/>
            <person name="Gevers D."/>
            <person name="Zitomersky N.L."/>
            <person name="Coyne M.J."/>
            <person name="Comstock L.E."/>
            <person name="Young S.K."/>
            <person name="Zeng Q."/>
            <person name="Gargeya S."/>
            <person name="Fitzgerald M."/>
            <person name="Haas B."/>
            <person name="Abouelleil A."/>
            <person name="Alvarado L."/>
            <person name="Arachchi H.M."/>
            <person name="Berlin A."/>
            <person name="Chapman S.B."/>
            <person name="Gearin G."/>
            <person name="Goldberg J."/>
            <person name="Griggs A."/>
            <person name="Gujja S."/>
            <person name="Hansen M."/>
            <person name="Heiman D."/>
            <person name="Howarth C."/>
            <person name="Larimer J."/>
            <person name="Lui A."/>
            <person name="MacDonald P.J.P."/>
            <person name="McCowen C."/>
            <person name="Montmayeur A."/>
            <person name="Murphy C."/>
            <person name="Neiman D."/>
            <person name="Pearson M."/>
            <person name="Priest M."/>
            <person name="Roberts A."/>
            <person name="Saif S."/>
            <person name="Shea T."/>
            <person name="Sisk P."/>
            <person name="Stolte C."/>
            <person name="Sykes S."/>
            <person name="Wortman J."/>
            <person name="Nusbaum C."/>
            <person name="Birren B."/>
        </authorList>
    </citation>
    <scope>NUCLEOTIDE SEQUENCE [LARGE SCALE GENOMIC DNA]</scope>
    <source>
        <strain evidence="3 4">CL09T03C10</strain>
    </source>
</reference>
<sequence length="327" mass="36225">MKNIKNIFYVGMLALCTMSFTACSDEETYDFPGDPYNHVYLQDKGGTFTFVHTPISSISTLDLTLPLYCNHRVTSNFIAKVEVDNSLVAAYNEENNTEYAEIPVSSLVMENTEIRFEQGGLMSVNELHITTNEAINELRDVNGYLIPIRITAVEGENCKIVDKMSTTYVIVNVKEDTDNIYDDAADELVTGTLVSDRSGWTAIVPDGADAQAMFTESDDYWSGRASAAGEELPVIINFGKPYTFDGISASYLYYGYYTYASWTKSSKIEISGDGTTWEEVGILSNTNIIQVFYAPVTAQYLRITVPAPSSSWSSASFSCGNFNIYAK</sequence>
<feature type="domain" description="F5/8 type C" evidence="2">
    <location>
        <begin position="177"/>
        <end position="303"/>
    </location>
</feature>
<dbReference type="InterPro" id="IPR000421">
    <property type="entry name" value="FA58C"/>
</dbReference>
<dbReference type="Proteomes" id="UP000007995">
    <property type="component" value="Unassembled WGS sequence"/>
</dbReference>
<dbReference type="Gene3D" id="2.60.120.260">
    <property type="entry name" value="Galactose-binding domain-like"/>
    <property type="match status" value="1"/>
</dbReference>
<dbReference type="InterPro" id="IPR013728">
    <property type="entry name" value="BT_3987-like_N"/>
</dbReference>
<dbReference type="AlphaFoldDB" id="K5CBX3"/>
<dbReference type="PROSITE" id="PS50022">
    <property type="entry name" value="FA58C_3"/>
    <property type="match status" value="1"/>
</dbReference>
<dbReference type="Pfam" id="PF00754">
    <property type="entry name" value="F5_F8_type_C"/>
    <property type="match status" value="1"/>
</dbReference>
<dbReference type="InterPro" id="IPR008979">
    <property type="entry name" value="Galactose-bd-like_sf"/>
</dbReference>
<organism evidence="3 4">
    <name type="scientific">Bacteroides finegoldii CL09T03C10</name>
    <dbReference type="NCBI Taxonomy" id="997888"/>
    <lineage>
        <taxon>Bacteria</taxon>
        <taxon>Pseudomonadati</taxon>
        <taxon>Bacteroidota</taxon>
        <taxon>Bacteroidia</taxon>
        <taxon>Bacteroidales</taxon>
        <taxon>Bacteroidaceae</taxon>
        <taxon>Bacteroides</taxon>
    </lineage>
</organism>
<protein>
    <recommendedName>
        <fullName evidence="2">F5/8 type C domain-containing protein</fullName>
    </recommendedName>
</protein>
<evidence type="ECO:0000313" key="3">
    <source>
        <dbReference type="EMBL" id="EKJ90579.1"/>
    </source>
</evidence>
<feature type="chain" id="PRO_5003885150" description="F5/8 type C domain-containing protein" evidence="1">
    <location>
        <begin position="25"/>
        <end position="327"/>
    </location>
</feature>
<dbReference type="EMBL" id="AGXW01000009">
    <property type="protein sequence ID" value="EKJ90579.1"/>
    <property type="molecule type" value="Genomic_DNA"/>
</dbReference>
<evidence type="ECO:0000259" key="2">
    <source>
        <dbReference type="PROSITE" id="PS50022"/>
    </source>
</evidence>
<evidence type="ECO:0000313" key="4">
    <source>
        <dbReference type="Proteomes" id="UP000007995"/>
    </source>
</evidence>
<comment type="caution">
    <text evidence="3">The sequence shown here is derived from an EMBL/GenBank/DDBJ whole genome shotgun (WGS) entry which is preliminary data.</text>
</comment>
<proteinExistence type="predicted"/>
<evidence type="ECO:0000256" key="1">
    <source>
        <dbReference type="SAM" id="SignalP"/>
    </source>
</evidence>
<accession>K5CBX3</accession>
<dbReference type="PROSITE" id="PS51257">
    <property type="entry name" value="PROKAR_LIPOPROTEIN"/>
    <property type="match status" value="1"/>
</dbReference>
<name>K5CBX3_9BACE</name>
<gene>
    <name evidence="3" type="ORF">HMPREF1057_02614</name>
</gene>
<dbReference type="OrthoDB" id="1100961at2"/>
<dbReference type="Pfam" id="PF08522">
    <property type="entry name" value="BT_3987-like_N"/>
    <property type="match status" value="1"/>
</dbReference>
<dbReference type="RefSeq" id="WP_007763933.1">
    <property type="nucleotide sequence ID" value="NZ_AKBZ01000007.1"/>
</dbReference>
<dbReference type="SUPFAM" id="SSF49785">
    <property type="entry name" value="Galactose-binding domain-like"/>
    <property type="match status" value="1"/>
</dbReference>
<feature type="signal peptide" evidence="1">
    <location>
        <begin position="1"/>
        <end position="24"/>
    </location>
</feature>
<keyword evidence="1" id="KW-0732">Signal</keyword>
<dbReference type="Gene3D" id="2.60.40.1740">
    <property type="entry name" value="hypothetical protein (bacova_03559)"/>
    <property type="match status" value="1"/>
</dbReference>
<dbReference type="HOGENOM" id="CLU_849032_0_0_10"/>